<dbReference type="InterPro" id="IPR035969">
    <property type="entry name" value="Rab-GAP_TBC_sf"/>
</dbReference>
<reference evidence="3 4" key="1">
    <citation type="submission" date="2014-06" db="EMBL/GenBank/DDBJ databases">
        <authorList>
            <person name="Swart Estienne"/>
        </authorList>
    </citation>
    <scope>NUCLEOTIDE SEQUENCE [LARGE SCALE GENOMIC DNA]</scope>
    <source>
        <strain evidence="3 4">130c</strain>
    </source>
</reference>
<dbReference type="OMA" id="LKAYAIF"/>
<organism evidence="3 4">
    <name type="scientific">Stylonychia lemnae</name>
    <name type="common">Ciliate</name>
    <dbReference type="NCBI Taxonomy" id="5949"/>
    <lineage>
        <taxon>Eukaryota</taxon>
        <taxon>Sar</taxon>
        <taxon>Alveolata</taxon>
        <taxon>Ciliophora</taxon>
        <taxon>Intramacronucleata</taxon>
        <taxon>Spirotrichea</taxon>
        <taxon>Stichotrichia</taxon>
        <taxon>Sporadotrichida</taxon>
        <taxon>Oxytrichidae</taxon>
        <taxon>Stylonychinae</taxon>
        <taxon>Stylonychia</taxon>
    </lineage>
</organism>
<feature type="domain" description="Rab-GAP TBC" evidence="2">
    <location>
        <begin position="157"/>
        <end position="347"/>
    </location>
</feature>
<protein>
    <submittedName>
        <fullName evidence="3">Tbc protein</fullName>
    </submittedName>
</protein>
<dbReference type="SMART" id="SM00164">
    <property type="entry name" value="TBC"/>
    <property type="match status" value="1"/>
</dbReference>
<dbReference type="GO" id="GO:0005096">
    <property type="term" value="F:GTPase activator activity"/>
    <property type="evidence" value="ECO:0007669"/>
    <property type="project" value="TreeGrafter"/>
</dbReference>
<dbReference type="PROSITE" id="PS50086">
    <property type="entry name" value="TBC_RABGAP"/>
    <property type="match status" value="1"/>
</dbReference>
<dbReference type="InterPro" id="IPR000195">
    <property type="entry name" value="Rab-GAP-TBC_dom"/>
</dbReference>
<dbReference type="FunFam" id="1.10.472.80:FF:000027">
    <property type="entry name" value="GTPase activating protein (Evi5)"/>
    <property type="match status" value="1"/>
</dbReference>
<evidence type="ECO:0000313" key="3">
    <source>
        <dbReference type="EMBL" id="CDW71133.1"/>
    </source>
</evidence>
<dbReference type="AlphaFoldDB" id="A0A077ZME4"/>
<dbReference type="Gene3D" id="1.10.472.80">
    <property type="entry name" value="Ypt/Rab-GAP domain of gyp1p, domain 3"/>
    <property type="match status" value="1"/>
</dbReference>
<proteinExistence type="predicted"/>
<dbReference type="InterPro" id="IPR050302">
    <property type="entry name" value="Rab_GAP_TBC_domain"/>
</dbReference>
<dbReference type="InParanoid" id="A0A077ZME4"/>
<evidence type="ECO:0000259" key="2">
    <source>
        <dbReference type="PROSITE" id="PS50086"/>
    </source>
</evidence>
<dbReference type="GO" id="GO:0031267">
    <property type="term" value="F:small GTPase binding"/>
    <property type="evidence" value="ECO:0007669"/>
    <property type="project" value="TreeGrafter"/>
</dbReference>
<feature type="compositionally biased region" description="Polar residues" evidence="1">
    <location>
        <begin position="80"/>
        <end position="90"/>
    </location>
</feature>
<dbReference type="SUPFAM" id="SSF47923">
    <property type="entry name" value="Ypt/Rab-GAP domain of gyp1p"/>
    <property type="match status" value="2"/>
</dbReference>
<dbReference type="Gene3D" id="1.10.10.750">
    <property type="entry name" value="Ypt/Rab-GAP domain of gyp1p, domain 1"/>
    <property type="match status" value="1"/>
</dbReference>
<dbReference type="Pfam" id="PF00566">
    <property type="entry name" value="RabGAP-TBC"/>
    <property type="match status" value="1"/>
</dbReference>
<dbReference type="FunFam" id="1.10.8.270:FF:000016">
    <property type="entry name" value="TBC1 domain family member 2A"/>
    <property type="match status" value="1"/>
</dbReference>
<name>A0A077ZME4_STYLE</name>
<evidence type="ECO:0000256" key="1">
    <source>
        <dbReference type="SAM" id="MobiDB-lite"/>
    </source>
</evidence>
<keyword evidence="4" id="KW-1185">Reference proteome</keyword>
<dbReference type="Proteomes" id="UP000039865">
    <property type="component" value="Unassembled WGS sequence"/>
</dbReference>
<dbReference type="OrthoDB" id="294251at2759"/>
<dbReference type="PANTHER" id="PTHR47219">
    <property type="entry name" value="RAB GTPASE-ACTIVATING PROTEIN 1-LIKE"/>
    <property type="match status" value="1"/>
</dbReference>
<gene>
    <name evidence="3" type="primary">Contig8001.g8533</name>
    <name evidence="3" type="ORF">STYLEM_72</name>
</gene>
<evidence type="ECO:0000313" key="4">
    <source>
        <dbReference type="Proteomes" id="UP000039865"/>
    </source>
</evidence>
<dbReference type="PANTHER" id="PTHR47219:SF9">
    <property type="entry name" value="GTPASE ACTIVATING PROTEIN AND CENTROSOME-ASSOCIATED, ISOFORM B"/>
    <property type="match status" value="1"/>
</dbReference>
<feature type="region of interest" description="Disordered" evidence="1">
    <location>
        <begin position="80"/>
        <end position="111"/>
    </location>
</feature>
<accession>A0A077ZME4</accession>
<sequence>MEHTNRKQGEFSASFSTQLSIGTNDTLKTAKLKVKQSNYGNDEIMEYFSKQVATQCSFNEKEVAITDSFGFVEQTIELNQASNSNEIEQSNSKDEEYEEKGDRSSRKTISSKDAPISQKIAFKQLKQENARLYKWKEMLEDYPEKLHVKLKLRCRKGIPDSFRGYAWQILIQGQKHLNKEKSQYFKSLLEQGGERKTIVSIFKDVSRTFPQHVFFKDKFGVGQKALFCVLKALSISEPETGYVQGMGYMAAVLLTYMDMEDAFCCMIGLLKGFQVREMYLPKMPGLQRAFYIHLNLMKKYLPKLNQHLINAKYEPTMYGSQWFMTIFAVGFPFELTVRIWDIFMVEGRKILFRVALAIFKLNQQSLLGCELEGIFDVLRNFQKSIDADSLIKTALSFKFSKKLIDKFEKEFYEKPDKELQKLCEMY</sequence>
<dbReference type="EMBL" id="CCKQ01000072">
    <property type="protein sequence ID" value="CDW71133.1"/>
    <property type="molecule type" value="Genomic_DNA"/>
</dbReference>
<dbReference type="Gene3D" id="1.10.8.270">
    <property type="entry name" value="putative rabgap domain of human tbc1 domain family member 14 like domains"/>
    <property type="match status" value="1"/>
</dbReference>